<proteinExistence type="predicted"/>
<evidence type="ECO:0000313" key="1">
    <source>
        <dbReference type="EMBL" id="TGZ38445.1"/>
    </source>
</evidence>
<keyword evidence="2" id="KW-1185">Reference proteome</keyword>
<dbReference type="AlphaFoldDB" id="A0A4S2JQG8"/>
<dbReference type="InterPro" id="IPR005312">
    <property type="entry name" value="DUF1759"/>
</dbReference>
<organism evidence="1 2">
    <name type="scientific">Temnothorax longispinosus</name>
    <dbReference type="NCBI Taxonomy" id="300112"/>
    <lineage>
        <taxon>Eukaryota</taxon>
        <taxon>Metazoa</taxon>
        <taxon>Ecdysozoa</taxon>
        <taxon>Arthropoda</taxon>
        <taxon>Hexapoda</taxon>
        <taxon>Insecta</taxon>
        <taxon>Pterygota</taxon>
        <taxon>Neoptera</taxon>
        <taxon>Endopterygota</taxon>
        <taxon>Hymenoptera</taxon>
        <taxon>Apocrita</taxon>
        <taxon>Aculeata</taxon>
        <taxon>Formicoidea</taxon>
        <taxon>Formicidae</taxon>
        <taxon>Myrmicinae</taxon>
        <taxon>Temnothorax</taxon>
    </lineage>
</organism>
<dbReference type="PANTHER" id="PTHR22954">
    <property type="entry name" value="RETROVIRAL PROTEASE-RELATED"/>
    <property type="match status" value="1"/>
</dbReference>
<protein>
    <submittedName>
        <fullName evidence="1">Uncharacterized protein</fullName>
    </submittedName>
</protein>
<gene>
    <name evidence="1" type="ORF">DBV15_12841</name>
</gene>
<accession>A0A4S2JQG8</accession>
<dbReference type="Proteomes" id="UP000310200">
    <property type="component" value="Unassembled WGS sequence"/>
</dbReference>
<comment type="caution">
    <text evidence="1">The sequence shown here is derived from an EMBL/GenBank/DDBJ whole genome shotgun (WGS) entry which is preliminary data.</text>
</comment>
<dbReference type="Pfam" id="PF03564">
    <property type="entry name" value="DUF1759"/>
    <property type="match status" value="1"/>
</dbReference>
<dbReference type="PANTHER" id="PTHR22954:SF3">
    <property type="entry name" value="PROTEIN CBG08539"/>
    <property type="match status" value="1"/>
</dbReference>
<evidence type="ECO:0000313" key="2">
    <source>
        <dbReference type="Proteomes" id="UP000310200"/>
    </source>
</evidence>
<name>A0A4S2JQG8_9HYME</name>
<dbReference type="EMBL" id="QBLH01003432">
    <property type="protein sequence ID" value="TGZ38445.1"/>
    <property type="molecule type" value="Genomic_DNA"/>
</dbReference>
<sequence>MGGYASGKRMDSAARAAALERTKEAANSYSDVQEQIEELDDSEEFANNQQRERLEFEENYFATVGRARLIIEEYTNRRVNVEVENANIGIAGENMIAASTSVRLPVMSLPTFDGTYEQWPVFYSTFSALVDKNQNLSNVHKFYYLQSALNANAKKIIESLEINEVNYPRAINLLKTCFDNFRLATRHHTRAIFSLKPIEKESSSQLYVT</sequence>
<reference evidence="1 2" key="1">
    <citation type="journal article" date="2019" name="Philos. Trans. R. Soc. Lond., B, Biol. Sci.">
        <title>Ant behaviour and brain gene expression of defending hosts depend on the ecological success of the intruding social parasite.</title>
        <authorList>
            <person name="Kaur R."/>
            <person name="Stoldt M."/>
            <person name="Jongepier E."/>
            <person name="Feldmeyer B."/>
            <person name="Menzel F."/>
            <person name="Bornberg-Bauer E."/>
            <person name="Foitzik S."/>
        </authorList>
    </citation>
    <scope>NUCLEOTIDE SEQUENCE [LARGE SCALE GENOMIC DNA]</scope>
    <source>
        <tissue evidence="1">Whole body</tissue>
    </source>
</reference>
<dbReference type="STRING" id="300112.A0A4S2JQG8"/>